<dbReference type="AlphaFoldDB" id="A0A3N0XLI0"/>
<dbReference type="EMBL" id="RJVU01069895">
    <property type="protein sequence ID" value="ROI64965.1"/>
    <property type="molecule type" value="Genomic_DNA"/>
</dbReference>
<reference evidence="1 2" key="1">
    <citation type="submission" date="2018-10" db="EMBL/GenBank/DDBJ databases">
        <title>Genome assembly for a Yunnan-Guizhou Plateau 3E fish, Anabarilius grahami (Regan), and its evolutionary and genetic applications.</title>
        <authorList>
            <person name="Jiang W."/>
        </authorList>
    </citation>
    <scope>NUCLEOTIDE SEQUENCE [LARGE SCALE GENOMIC DNA]</scope>
    <source>
        <strain evidence="1">AG-KIZ</strain>
        <tissue evidence="1">Muscle</tissue>
    </source>
</reference>
<keyword evidence="2" id="KW-1185">Reference proteome</keyword>
<dbReference type="Proteomes" id="UP000281406">
    <property type="component" value="Unassembled WGS sequence"/>
</dbReference>
<proteinExistence type="predicted"/>
<dbReference type="OrthoDB" id="8919996at2759"/>
<protein>
    <submittedName>
        <fullName evidence="1">Uncharacterized protein</fullName>
    </submittedName>
</protein>
<organism evidence="1 2">
    <name type="scientific">Anabarilius grahami</name>
    <name type="common">Kanglang fish</name>
    <name type="synonym">Barilius grahami</name>
    <dbReference type="NCBI Taxonomy" id="495550"/>
    <lineage>
        <taxon>Eukaryota</taxon>
        <taxon>Metazoa</taxon>
        <taxon>Chordata</taxon>
        <taxon>Craniata</taxon>
        <taxon>Vertebrata</taxon>
        <taxon>Euteleostomi</taxon>
        <taxon>Actinopterygii</taxon>
        <taxon>Neopterygii</taxon>
        <taxon>Teleostei</taxon>
        <taxon>Ostariophysi</taxon>
        <taxon>Cypriniformes</taxon>
        <taxon>Xenocyprididae</taxon>
        <taxon>Xenocypridinae</taxon>
        <taxon>Xenocypridinae incertae sedis</taxon>
        <taxon>Anabarilius</taxon>
    </lineage>
</organism>
<comment type="caution">
    <text evidence="1">The sequence shown here is derived from an EMBL/GenBank/DDBJ whole genome shotgun (WGS) entry which is preliminary data.</text>
</comment>
<sequence>IRVKFLINVPMGIKPEMAKDAESDCQKFLDLLKSTAFSEEDNLRYEDIAVVFGLNGKESDEFAVDTEFQSIMSEIRFEKFWFTWTENNDIPYRTIREQIKNHEHTKEFVKYFTDKDPKDRIYFCFFDADTVDFNNVLSSYIDVIKEHNYPTVMSTGYVFPEDSEFRKESEQDRQVRIITAEQFPLGTYYPEPNFCVLLPDGCDTLSEKFDFPRDGENSMESPNLITQVKQREVFSAVFAKNNPVITCVSKNKQFHTTKKTWAISAYAHKELKVTEKYKIKKFGEEYLKDKRIANGLHASLLMDLLKSDVTAQQIEDKEPFEGPGVDKVFKAAKAVREYLRNKETEA</sequence>
<feature type="non-terminal residue" evidence="1">
    <location>
        <position position="1"/>
    </location>
</feature>
<gene>
    <name evidence="1" type="ORF">DPX16_0831</name>
</gene>
<evidence type="ECO:0000313" key="2">
    <source>
        <dbReference type="Proteomes" id="UP000281406"/>
    </source>
</evidence>
<evidence type="ECO:0000313" key="1">
    <source>
        <dbReference type="EMBL" id="ROI64965.1"/>
    </source>
</evidence>
<name>A0A3N0XLI0_ANAGA</name>
<accession>A0A3N0XLI0</accession>